<reference evidence="1" key="2">
    <citation type="journal article" date="2015" name="Data Brief">
        <title>Shoot transcriptome of the giant reed, Arundo donax.</title>
        <authorList>
            <person name="Barrero R.A."/>
            <person name="Guerrero F.D."/>
            <person name="Moolhuijzen P."/>
            <person name="Goolsby J.A."/>
            <person name="Tidwell J."/>
            <person name="Bellgard S.E."/>
            <person name="Bellgard M.I."/>
        </authorList>
    </citation>
    <scope>NUCLEOTIDE SEQUENCE</scope>
    <source>
        <tissue evidence="1">Shoot tissue taken approximately 20 cm above the soil surface</tissue>
    </source>
</reference>
<evidence type="ECO:0000313" key="1">
    <source>
        <dbReference type="EMBL" id="JAD33590.1"/>
    </source>
</evidence>
<protein>
    <submittedName>
        <fullName evidence="1">Uncharacterized protein</fullName>
    </submittedName>
</protein>
<sequence length="83" mass="9809">MFCAPIMFYLTEAPITFYLTEHLKHVHEVPLMHLQFHLHVLLGVHILDGSFVHLCFLSCPFSTLRNERQYPSFSSFCCLLYYL</sequence>
<accession>A0A0A8ZA66</accession>
<proteinExistence type="predicted"/>
<dbReference type="AlphaFoldDB" id="A0A0A8ZA66"/>
<reference evidence="1" key="1">
    <citation type="submission" date="2014-09" db="EMBL/GenBank/DDBJ databases">
        <authorList>
            <person name="Magalhaes I.L.F."/>
            <person name="Oliveira U."/>
            <person name="Santos F.R."/>
            <person name="Vidigal T.H.D.A."/>
            <person name="Brescovit A.D."/>
            <person name="Santos A.J."/>
        </authorList>
    </citation>
    <scope>NUCLEOTIDE SEQUENCE</scope>
    <source>
        <tissue evidence="1">Shoot tissue taken approximately 20 cm above the soil surface</tissue>
    </source>
</reference>
<name>A0A0A8ZA66_ARUDO</name>
<organism evidence="1">
    <name type="scientific">Arundo donax</name>
    <name type="common">Giant reed</name>
    <name type="synonym">Donax arundinaceus</name>
    <dbReference type="NCBI Taxonomy" id="35708"/>
    <lineage>
        <taxon>Eukaryota</taxon>
        <taxon>Viridiplantae</taxon>
        <taxon>Streptophyta</taxon>
        <taxon>Embryophyta</taxon>
        <taxon>Tracheophyta</taxon>
        <taxon>Spermatophyta</taxon>
        <taxon>Magnoliopsida</taxon>
        <taxon>Liliopsida</taxon>
        <taxon>Poales</taxon>
        <taxon>Poaceae</taxon>
        <taxon>PACMAD clade</taxon>
        <taxon>Arundinoideae</taxon>
        <taxon>Arundineae</taxon>
        <taxon>Arundo</taxon>
    </lineage>
</organism>
<dbReference type="EMBL" id="GBRH01264305">
    <property type="protein sequence ID" value="JAD33590.1"/>
    <property type="molecule type" value="Transcribed_RNA"/>
</dbReference>